<evidence type="ECO:0000313" key="4">
    <source>
        <dbReference type="Proteomes" id="UP000825935"/>
    </source>
</evidence>
<feature type="compositionally biased region" description="Polar residues" evidence="1">
    <location>
        <begin position="56"/>
        <end position="65"/>
    </location>
</feature>
<dbReference type="EMBL" id="CM035421">
    <property type="protein sequence ID" value="KAH7387583.1"/>
    <property type="molecule type" value="Genomic_DNA"/>
</dbReference>
<sequence>MSSLTFTRCQDNLRVHQIFTPCLTHKFRSGLIHIPCCTRNARGVVSFSHHVRYQAAQNPSASPQPDNEVVKGNGIHENDSNSTGGEKESIMVKLRRYGVAGMLSYGLLNTIYYLGTFLFAWFYIAPAPSGLGYRAAAERFLKLFALVWAGSQVTKLLRAGCALAFAPIIEKGLTWLTENSRFRSRAEVFLSRIAVGGVRVGAFMCQHSAPTVPFSCLQYGVR</sequence>
<accession>A0A8T2T0S1</accession>
<feature type="compositionally biased region" description="Basic and acidic residues" evidence="1">
    <location>
        <begin position="74"/>
        <end position="86"/>
    </location>
</feature>
<dbReference type="AlphaFoldDB" id="A0A8T2T0S1"/>
<proteinExistence type="predicted"/>
<comment type="caution">
    <text evidence="3">The sequence shown here is derived from an EMBL/GenBank/DDBJ whole genome shotgun (WGS) entry which is preliminary data.</text>
</comment>
<keyword evidence="2" id="KW-0472">Membrane</keyword>
<evidence type="ECO:0000313" key="3">
    <source>
        <dbReference type="EMBL" id="KAH7387583.1"/>
    </source>
</evidence>
<name>A0A8T2T0S1_CERRI</name>
<dbReference type="PANTHER" id="PTHR34370">
    <property type="entry name" value="OS04G0600100 PROTEIN"/>
    <property type="match status" value="1"/>
</dbReference>
<reference evidence="3" key="1">
    <citation type="submission" date="2021-08" db="EMBL/GenBank/DDBJ databases">
        <title>WGS assembly of Ceratopteris richardii.</title>
        <authorList>
            <person name="Marchant D.B."/>
            <person name="Chen G."/>
            <person name="Jenkins J."/>
            <person name="Shu S."/>
            <person name="Leebens-Mack J."/>
            <person name="Grimwood J."/>
            <person name="Schmutz J."/>
            <person name="Soltis P."/>
            <person name="Soltis D."/>
            <person name="Chen Z.-H."/>
        </authorList>
    </citation>
    <scope>NUCLEOTIDE SEQUENCE</scope>
    <source>
        <strain evidence="3">Whitten #5841</strain>
        <tissue evidence="3">Leaf</tissue>
    </source>
</reference>
<keyword evidence="2" id="KW-0812">Transmembrane</keyword>
<evidence type="ECO:0000256" key="1">
    <source>
        <dbReference type="SAM" id="MobiDB-lite"/>
    </source>
</evidence>
<dbReference type="Proteomes" id="UP000825935">
    <property type="component" value="Chromosome 16"/>
</dbReference>
<feature type="region of interest" description="Disordered" evidence="1">
    <location>
        <begin position="56"/>
        <end position="86"/>
    </location>
</feature>
<organism evidence="3 4">
    <name type="scientific">Ceratopteris richardii</name>
    <name type="common">Triangle waterfern</name>
    <dbReference type="NCBI Taxonomy" id="49495"/>
    <lineage>
        <taxon>Eukaryota</taxon>
        <taxon>Viridiplantae</taxon>
        <taxon>Streptophyta</taxon>
        <taxon>Embryophyta</taxon>
        <taxon>Tracheophyta</taxon>
        <taxon>Polypodiopsida</taxon>
        <taxon>Polypodiidae</taxon>
        <taxon>Polypodiales</taxon>
        <taxon>Pteridineae</taxon>
        <taxon>Pteridaceae</taxon>
        <taxon>Parkerioideae</taxon>
        <taxon>Ceratopteris</taxon>
    </lineage>
</organism>
<dbReference type="OrthoDB" id="2020192at2759"/>
<feature type="transmembrane region" description="Helical" evidence="2">
    <location>
        <begin position="97"/>
        <end position="124"/>
    </location>
</feature>
<protein>
    <submittedName>
        <fullName evidence="3">Uncharacterized protein</fullName>
    </submittedName>
</protein>
<keyword evidence="2" id="KW-1133">Transmembrane helix</keyword>
<evidence type="ECO:0000256" key="2">
    <source>
        <dbReference type="SAM" id="Phobius"/>
    </source>
</evidence>
<dbReference type="PANTHER" id="PTHR34370:SF2">
    <property type="entry name" value="GAG-POL POLYPROTEIN_RETROTRANSPOSON"/>
    <property type="match status" value="1"/>
</dbReference>
<gene>
    <name evidence="3" type="ORF">KP509_16G030900</name>
</gene>
<keyword evidence="4" id="KW-1185">Reference proteome</keyword>